<dbReference type="PANTHER" id="PTHR35563">
    <property type="entry name" value="BARREL METAL-DEPENDENT HYDROLASE, PUTATIVE (AFU_ORTHOLOGUE AFUA_1G16240)-RELATED"/>
    <property type="match status" value="1"/>
</dbReference>
<gene>
    <name evidence="2" type="ORF">N7509_004697</name>
</gene>
<dbReference type="Gene3D" id="3.20.20.140">
    <property type="entry name" value="Metal-dependent hydrolases"/>
    <property type="match status" value="1"/>
</dbReference>
<reference evidence="2" key="1">
    <citation type="submission" date="2022-12" db="EMBL/GenBank/DDBJ databases">
        <authorList>
            <person name="Petersen C."/>
        </authorList>
    </citation>
    <scope>NUCLEOTIDE SEQUENCE</scope>
    <source>
        <strain evidence="2">IBT 29677</strain>
    </source>
</reference>
<dbReference type="InterPro" id="IPR052358">
    <property type="entry name" value="Aro_Compnd_Degr_Hydrolases"/>
</dbReference>
<dbReference type="Pfam" id="PF04909">
    <property type="entry name" value="Amidohydro_2"/>
    <property type="match status" value="1"/>
</dbReference>
<comment type="caution">
    <text evidence="2">The sequence shown here is derived from an EMBL/GenBank/DDBJ whole genome shotgun (WGS) entry which is preliminary data.</text>
</comment>
<keyword evidence="3" id="KW-1185">Reference proteome</keyword>
<evidence type="ECO:0000313" key="2">
    <source>
        <dbReference type="EMBL" id="KAJ5396584.1"/>
    </source>
</evidence>
<reference evidence="2" key="2">
    <citation type="journal article" date="2023" name="IMA Fungus">
        <title>Comparative genomic study of the Penicillium genus elucidates a diverse pangenome and 15 lateral gene transfer events.</title>
        <authorList>
            <person name="Petersen C."/>
            <person name="Sorensen T."/>
            <person name="Nielsen M.R."/>
            <person name="Sondergaard T.E."/>
            <person name="Sorensen J.L."/>
            <person name="Fitzpatrick D.A."/>
            <person name="Frisvad J.C."/>
            <person name="Nielsen K.L."/>
        </authorList>
    </citation>
    <scope>NUCLEOTIDE SEQUENCE</scope>
    <source>
        <strain evidence="2">IBT 29677</strain>
    </source>
</reference>
<dbReference type="InterPro" id="IPR032466">
    <property type="entry name" value="Metal_Hydrolase"/>
</dbReference>
<dbReference type="InterPro" id="IPR006680">
    <property type="entry name" value="Amidohydro-rel"/>
</dbReference>
<proteinExistence type="predicted"/>
<protein>
    <recommendedName>
        <fullName evidence="1">Amidohydrolase-related domain-containing protein</fullName>
    </recommendedName>
</protein>
<dbReference type="RefSeq" id="XP_056488636.1">
    <property type="nucleotide sequence ID" value="XM_056629334.1"/>
</dbReference>
<dbReference type="Proteomes" id="UP001147747">
    <property type="component" value="Unassembled WGS sequence"/>
</dbReference>
<accession>A0A9W9W0T9</accession>
<dbReference type="GO" id="GO:0016787">
    <property type="term" value="F:hydrolase activity"/>
    <property type="evidence" value="ECO:0007669"/>
    <property type="project" value="InterPro"/>
</dbReference>
<organism evidence="2 3">
    <name type="scientific">Penicillium cosmopolitanum</name>
    <dbReference type="NCBI Taxonomy" id="1131564"/>
    <lineage>
        <taxon>Eukaryota</taxon>
        <taxon>Fungi</taxon>
        <taxon>Dikarya</taxon>
        <taxon>Ascomycota</taxon>
        <taxon>Pezizomycotina</taxon>
        <taxon>Eurotiomycetes</taxon>
        <taxon>Eurotiomycetidae</taxon>
        <taxon>Eurotiales</taxon>
        <taxon>Aspergillaceae</taxon>
        <taxon>Penicillium</taxon>
    </lineage>
</organism>
<dbReference type="AlphaFoldDB" id="A0A9W9W0T9"/>
<sequence>MSPSLFPDGGWDVHHHIFEPSRFPYDPNRHLTPPPATTKQYTDFKLKTGLTNSVLTHGLSYGADSACLHTFTQDLDPSTTRSIAVIDPETITPSELADLHKNGVRGIRVNMYRYNAMHDVELQKLALTAHARALGGHCTGWSMAFTHTHPEFWGLLRPVIEDEVVGRGIRLVTDHFALLKGWSMLSGFSGVGVPGDGDGDATKQPGFDDILDLVRSGHLFVKISAPYRVSMQAPYFEDLKPLVRALFDANPQQILWGSDWPHTPLMKVRTREEALKETPYLEVDDMAWLRGLRSWLSDQEWKTLMVENPQRLYDW</sequence>
<dbReference type="EMBL" id="JAPZBU010000006">
    <property type="protein sequence ID" value="KAJ5396584.1"/>
    <property type="molecule type" value="Genomic_DNA"/>
</dbReference>
<name>A0A9W9W0T9_9EURO</name>
<dbReference type="SUPFAM" id="SSF51556">
    <property type="entry name" value="Metallo-dependent hydrolases"/>
    <property type="match status" value="1"/>
</dbReference>
<evidence type="ECO:0000313" key="3">
    <source>
        <dbReference type="Proteomes" id="UP001147747"/>
    </source>
</evidence>
<dbReference type="OrthoDB" id="2135488at2759"/>
<dbReference type="PANTHER" id="PTHR35563:SF2">
    <property type="entry name" value="BARREL METAL-DEPENDENT HYDROLASE, PUTATIVE (AFU_ORTHOLOGUE AFUA_1G16240)-RELATED"/>
    <property type="match status" value="1"/>
</dbReference>
<evidence type="ECO:0000259" key="1">
    <source>
        <dbReference type="Pfam" id="PF04909"/>
    </source>
</evidence>
<feature type="domain" description="Amidohydrolase-related" evidence="1">
    <location>
        <begin position="11"/>
        <end position="314"/>
    </location>
</feature>
<dbReference type="GeneID" id="81368314"/>